<evidence type="ECO:0000256" key="1">
    <source>
        <dbReference type="SAM" id="MobiDB-lite"/>
    </source>
</evidence>
<feature type="compositionally biased region" description="Low complexity" evidence="1">
    <location>
        <begin position="25"/>
        <end position="35"/>
    </location>
</feature>
<protein>
    <submittedName>
        <fullName evidence="2">Uncharacterized protein</fullName>
    </submittedName>
</protein>
<feature type="region of interest" description="Disordered" evidence="1">
    <location>
        <begin position="25"/>
        <end position="46"/>
    </location>
</feature>
<reference evidence="2 3" key="1">
    <citation type="submission" date="2024-05" db="EMBL/GenBank/DDBJ databases">
        <title>A high-quality chromosomal-level genome assembly of Topmouth culter (Culter alburnus).</title>
        <authorList>
            <person name="Zhao H."/>
        </authorList>
    </citation>
    <scope>NUCLEOTIDE SEQUENCE [LARGE SCALE GENOMIC DNA]</scope>
    <source>
        <strain evidence="2">CATC2023</strain>
        <tissue evidence="2">Muscle</tissue>
    </source>
</reference>
<keyword evidence="3" id="KW-1185">Reference proteome</keyword>
<feature type="non-terminal residue" evidence="2">
    <location>
        <position position="1"/>
    </location>
</feature>
<gene>
    <name evidence="2" type="ORF">ABG768_010230</name>
</gene>
<sequence>DELPLVTNSRGLSAVATCHMLPCTSPTVTSSHPSSWASRPRSDNRSLRRACDCIASGLVLA</sequence>
<evidence type="ECO:0000313" key="2">
    <source>
        <dbReference type="EMBL" id="KAK9960155.1"/>
    </source>
</evidence>
<organism evidence="2 3">
    <name type="scientific">Culter alburnus</name>
    <name type="common">Topmouth culter</name>
    <dbReference type="NCBI Taxonomy" id="194366"/>
    <lineage>
        <taxon>Eukaryota</taxon>
        <taxon>Metazoa</taxon>
        <taxon>Chordata</taxon>
        <taxon>Craniata</taxon>
        <taxon>Vertebrata</taxon>
        <taxon>Euteleostomi</taxon>
        <taxon>Actinopterygii</taxon>
        <taxon>Neopterygii</taxon>
        <taxon>Teleostei</taxon>
        <taxon>Ostariophysi</taxon>
        <taxon>Cypriniformes</taxon>
        <taxon>Xenocyprididae</taxon>
        <taxon>Xenocypridinae</taxon>
        <taxon>Culter</taxon>
    </lineage>
</organism>
<name>A0AAW1ZFI1_CULAL</name>
<comment type="caution">
    <text evidence="2">The sequence shown here is derived from an EMBL/GenBank/DDBJ whole genome shotgun (WGS) entry which is preliminary data.</text>
</comment>
<accession>A0AAW1ZFI1</accession>
<proteinExistence type="predicted"/>
<evidence type="ECO:0000313" key="3">
    <source>
        <dbReference type="Proteomes" id="UP001479290"/>
    </source>
</evidence>
<dbReference type="Proteomes" id="UP001479290">
    <property type="component" value="Unassembled WGS sequence"/>
</dbReference>
<dbReference type="AlphaFoldDB" id="A0AAW1ZFI1"/>
<dbReference type="EMBL" id="JAWDJR010000017">
    <property type="protein sequence ID" value="KAK9960155.1"/>
    <property type="molecule type" value="Genomic_DNA"/>
</dbReference>